<dbReference type="InterPro" id="IPR001305">
    <property type="entry name" value="HSP_DnaJ_Cys-rich_dom"/>
</dbReference>
<dbReference type="AlphaFoldDB" id="A0A1M5VCY9"/>
<dbReference type="FunFam" id="2.60.260.20:FF:000004">
    <property type="entry name" value="Molecular chaperone DnaJ"/>
    <property type="match status" value="1"/>
</dbReference>
<dbReference type="Pfam" id="PF00226">
    <property type="entry name" value="DnaJ"/>
    <property type="match status" value="1"/>
</dbReference>
<dbReference type="GO" id="GO:0006260">
    <property type="term" value="P:DNA replication"/>
    <property type="evidence" value="ECO:0007669"/>
    <property type="project" value="UniProtKB-KW"/>
</dbReference>
<evidence type="ECO:0000256" key="2">
    <source>
        <dbReference type="ARBA" id="ARBA00011738"/>
    </source>
</evidence>
<keyword evidence="8 14" id="KW-0862">Zinc</keyword>
<dbReference type="PANTHER" id="PTHR43096">
    <property type="entry name" value="DNAJ HOMOLOG 1, MITOCHONDRIAL-RELATED"/>
    <property type="match status" value="1"/>
</dbReference>
<feature type="binding site" evidence="14">
    <location>
        <position position="202"/>
    </location>
    <ligand>
        <name>Zn(2+)</name>
        <dbReference type="ChEBI" id="CHEBI:29105"/>
        <label>1</label>
    </ligand>
</feature>
<evidence type="ECO:0000256" key="7">
    <source>
        <dbReference type="ARBA" id="ARBA00022771"/>
    </source>
</evidence>
<dbReference type="RefSeq" id="WP_067656455.1">
    <property type="nucleotide sequence ID" value="NZ_FQXG01000004.1"/>
</dbReference>
<comment type="subcellular location">
    <subcellularLocation>
        <location evidence="1 14">Cytoplasm</location>
    </subcellularLocation>
</comment>
<evidence type="ECO:0000256" key="10">
    <source>
        <dbReference type="ARBA" id="ARBA00023186"/>
    </source>
</evidence>
<dbReference type="SUPFAM" id="SSF46565">
    <property type="entry name" value="Chaperone J-domain"/>
    <property type="match status" value="1"/>
</dbReference>
<feature type="binding site" evidence="14">
    <location>
        <position position="149"/>
    </location>
    <ligand>
        <name>Zn(2+)</name>
        <dbReference type="ChEBI" id="CHEBI:29105"/>
        <label>1</label>
    </ligand>
</feature>
<evidence type="ECO:0000259" key="16">
    <source>
        <dbReference type="PROSITE" id="PS50076"/>
    </source>
</evidence>
<feature type="repeat" description="CXXCXGXG motif" evidence="14">
    <location>
        <begin position="199"/>
        <end position="206"/>
    </location>
</feature>
<evidence type="ECO:0000256" key="12">
    <source>
        <dbReference type="ARBA" id="ARBA00061004"/>
    </source>
</evidence>
<evidence type="ECO:0000256" key="5">
    <source>
        <dbReference type="ARBA" id="ARBA00022723"/>
    </source>
</evidence>
<dbReference type="CDD" id="cd10747">
    <property type="entry name" value="DnaJ_C"/>
    <property type="match status" value="1"/>
</dbReference>
<evidence type="ECO:0000256" key="13">
    <source>
        <dbReference type="ARBA" id="ARBA00067609"/>
    </source>
</evidence>
<evidence type="ECO:0000256" key="6">
    <source>
        <dbReference type="ARBA" id="ARBA00022737"/>
    </source>
</evidence>
<reference evidence="18 19" key="1">
    <citation type="submission" date="2016-11" db="EMBL/GenBank/DDBJ databases">
        <authorList>
            <person name="Jaros S."/>
            <person name="Januszkiewicz K."/>
            <person name="Wedrychowicz H."/>
        </authorList>
    </citation>
    <scope>NUCLEOTIDE SEQUENCE [LARGE SCALE GENOMIC DNA]</scope>
    <source>
        <strain evidence="18 19">DSM 16917</strain>
    </source>
</reference>
<dbReference type="GO" id="GO:0051082">
    <property type="term" value="F:unfolded protein binding"/>
    <property type="evidence" value="ECO:0007669"/>
    <property type="project" value="UniProtKB-UniRule"/>
</dbReference>
<feature type="domain" description="J" evidence="16">
    <location>
        <begin position="5"/>
        <end position="70"/>
    </location>
</feature>
<evidence type="ECO:0000256" key="14">
    <source>
        <dbReference type="HAMAP-Rule" id="MF_01152"/>
    </source>
</evidence>
<feature type="repeat" description="CXXCXGXG motif" evidence="14">
    <location>
        <begin position="146"/>
        <end position="153"/>
    </location>
</feature>
<dbReference type="InterPro" id="IPR036410">
    <property type="entry name" value="HSP_DnaJ_Cys-rich_dom_sf"/>
</dbReference>
<evidence type="ECO:0000256" key="1">
    <source>
        <dbReference type="ARBA" id="ARBA00004496"/>
    </source>
</evidence>
<dbReference type="GO" id="GO:0042026">
    <property type="term" value="P:protein refolding"/>
    <property type="evidence" value="ECO:0007669"/>
    <property type="project" value="TreeGrafter"/>
</dbReference>
<comment type="subunit">
    <text evidence="2 14">Homodimer.</text>
</comment>
<dbReference type="STRING" id="299255.SAMN02745129_2711"/>
<keyword evidence="7 14" id="KW-0863">Zinc-finger</keyword>
<dbReference type="PROSITE" id="PS50076">
    <property type="entry name" value="DNAJ_2"/>
    <property type="match status" value="1"/>
</dbReference>
<dbReference type="NCBIfam" id="NF008035">
    <property type="entry name" value="PRK10767.1"/>
    <property type="match status" value="1"/>
</dbReference>
<evidence type="ECO:0000256" key="11">
    <source>
        <dbReference type="ARBA" id="ARBA00053423"/>
    </source>
</evidence>
<dbReference type="SUPFAM" id="SSF49493">
    <property type="entry name" value="HSP40/DnaJ peptide-binding domain"/>
    <property type="match status" value="2"/>
</dbReference>
<feature type="binding site" evidence="14">
    <location>
        <position position="185"/>
    </location>
    <ligand>
        <name>Zn(2+)</name>
        <dbReference type="ChEBI" id="CHEBI:29105"/>
        <label>2</label>
    </ligand>
</feature>
<comment type="cofactor">
    <cofactor evidence="14">
        <name>Zn(2+)</name>
        <dbReference type="ChEBI" id="CHEBI:29105"/>
    </cofactor>
    <text evidence="14">Binds 2 Zn(2+) ions per monomer.</text>
</comment>
<dbReference type="PRINTS" id="PR00625">
    <property type="entry name" value="JDOMAIN"/>
</dbReference>
<dbReference type="SMART" id="SM00271">
    <property type="entry name" value="DnaJ"/>
    <property type="match status" value="1"/>
</dbReference>
<dbReference type="InterPro" id="IPR001623">
    <property type="entry name" value="DnaJ_domain"/>
</dbReference>
<dbReference type="EMBL" id="FQXG01000004">
    <property type="protein sequence ID" value="SHH73018.1"/>
    <property type="molecule type" value="Genomic_DNA"/>
</dbReference>
<dbReference type="FunFam" id="2.10.230.10:FF:000002">
    <property type="entry name" value="Molecular chaperone DnaJ"/>
    <property type="match status" value="1"/>
</dbReference>
<feature type="binding site" evidence="14">
    <location>
        <position position="163"/>
    </location>
    <ligand>
        <name>Zn(2+)</name>
        <dbReference type="ChEBI" id="CHEBI:29105"/>
        <label>2</label>
    </ligand>
</feature>
<evidence type="ECO:0000313" key="19">
    <source>
        <dbReference type="Proteomes" id="UP000184268"/>
    </source>
</evidence>
<gene>
    <name evidence="14" type="primary">dnaJ</name>
    <name evidence="18" type="ORF">SAMN02745129_2711</name>
</gene>
<feature type="zinc finger region" description="CR-type" evidence="15">
    <location>
        <begin position="133"/>
        <end position="211"/>
    </location>
</feature>
<keyword evidence="4 14" id="KW-0235">DNA replication</keyword>
<dbReference type="InterPro" id="IPR018253">
    <property type="entry name" value="DnaJ_domain_CS"/>
</dbReference>
<dbReference type="PANTHER" id="PTHR43096:SF48">
    <property type="entry name" value="CHAPERONE PROTEIN DNAJ"/>
    <property type="match status" value="1"/>
</dbReference>
<organism evidence="18 19">
    <name type="scientific">Ferrimonas marina</name>
    <dbReference type="NCBI Taxonomy" id="299255"/>
    <lineage>
        <taxon>Bacteria</taxon>
        <taxon>Pseudomonadati</taxon>
        <taxon>Pseudomonadota</taxon>
        <taxon>Gammaproteobacteria</taxon>
        <taxon>Alteromonadales</taxon>
        <taxon>Ferrimonadaceae</taxon>
        <taxon>Ferrimonas</taxon>
    </lineage>
</organism>
<dbReference type="Gene3D" id="2.60.260.20">
    <property type="entry name" value="Urease metallochaperone UreE, N-terminal domain"/>
    <property type="match status" value="2"/>
</dbReference>
<feature type="repeat" description="CXXCXGXG motif" evidence="14">
    <location>
        <begin position="163"/>
        <end position="170"/>
    </location>
</feature>
<dbReference type="Gene3D" id="1.10.287.110">
    <property type="entry name" value="DnaJ domain"/>
    <property type="match status" value="1"/>
</dbReference>
<feature type="binding site" evidence="14">
    <location>
        <position position="166"/>
    </location>
    <ligand>
        <name>Zn(2+)</name>
        <dbReference type="ChEBI" id="CHEBI:29105"/>
        <label>2</label>
    </ligand>
</feature>
<feature type="binding site" evidence="14">
    <location>
        <position position="146"/>
    </location>
    <ligand>
        <name>Zn(2+)</name>
        <dbReference type="ChEBI" id="CHEBI:29105"/>
        <label>1</label>
    </ligand>
</feature>
<dbReference type="InterPro" id="IPR008971">
    <property type="entry name" value="HSP40/DnaJ_pept-bd"/>
</dbReference>
<accession>A0A1M5VCY9</accession>
<keyword evidence="10 14" id="KW-0143">Chaperone</keyword>
<dbReference type="OrthoDB" id="9779889at2"/>
<feature type="repeat" description="CXXCXGXG motif" evidence="14">
    <location>
        <begin position="185"/>
        <end position="192"/>
    </location>
</feature>
<dbReference type="GO" id="GO:0031072">
    <property type="term" value="F:heat shock protein binding"/>
    <property type="evidence" value="ECO:0007669"/>
    <property type="project" value="InterPro"/>
</dbReference>
<keyword evidence="9 14" id="KW-0346">Stress response</keyword>
<comment type="domain">
    <text evidence="14">The J domain is necessary and sufficient to stimulate DnaK ATPase activity. Zinc center 1 plays an important role in the autonomous, DnaK-independent chaperone activity of DnaJ. Zinc center 2 is essential for interaction with DnaK and for DnaJ activity.</text>
</comment>
<dbReference type="GO" id="GO:0008270">
    <property type="term" value="F:zinc ion binding"/>
    <property type="evidence" value="ECO:0007669"/>
    <property type="project" value="UniProtKB-UniRule"/>
</dbReference>
<evidence type="ECO:0000256" key="3">
    <source>
        <dbReference type="ARBA" id="ARBA00022490"/>
    </source>
</evidence>
<comment type="similarity">
    <text evidence="12 14">Belongs to the DnaJ family.</text>
</comment>
<dbReference type="PROSITE" id="PS51188">
    <property type="entry name" value="ZF_CR"/>
    <property type="match status" value="1"/>
</dbReference>
<dbReference type="GO" id="GO:0005524">
    <property type="term" value="F:ATP binding"/>
    <property type="evidence" value="ECO:0007669"/>
    <property type="project" value="InterPro"/>
</dbReference>
<dbReference type="NCBIfam" id="TIGR02349">
    <property type="entry name" value="DnaJ_bact"/>
    <property type="match status" value="1"/>
</dbReference>
<dbReference type="GO" id="GO:0009408">
    <property type="term" value="P:response to heat"/>
    <property type="evidence" value="ECO:0007669"/>
    <property type="project" value="InterPro"/>
</dbReference>
<protein>
    <recommendedName>
        <fullName evidence="13 14">Chaperone protein DnaJ</fullName>
    </recommendedName>
</protein>
<dbReference type="GO" id="GO:0005737">
    <property type="term" value="C:cytoplasm"/>
    <property type="evidence" value="ECO:0007669"/>
    <property type="project" value="UniProtKB-SubCell"/>
</dbReference>
<dbReference type="Proteomes" id="UP000184268">
    <property type="component" value="Unassembled WGS sequence"/>
</dbReference>
<dbReference type="CDD" id="cd10719">
    <property type="entry name" value="DnaJ_zf"/>
    <property type="match status" value="1"/>
</dbReference>
<evidence type="ECO:0000256" key="8">
    <source>
        <dbReference type="ARBA" id="ARBA00022833"/>
    </source>
</evidence>
<keyword evidence="3 14" id="KW-0963">Cytoplasm</keyword>
<dbReference type="Pfam" id="PF00684">
    <property type="entry name" value="DnaJ_CXXCXGXG"/>
    <property type="match status" value="1"/>
</dbReference>
<feature type="domain" description="CR-type" evidence="17">
    <location>
        <begin position="133"/>
        <end position="211"/>
    </location>
</feature>
<dbReference type="SUPFAM" id="SSF57938">
    <property type="entry name" value="DnaJ/Hsp40 cysteine-rich domain"/>
    <property type="match status" value="1"/>
</dbReference>
<dbReference type="Gene3D" id="2.10.230.10">
    <property type="entry name" value="Heat shock protein DnaJ, cysteine-rich domain"/>
    <property type="match status" value="1"/>
</dbReference>
<evidence type="ECO:0000256" key="15">
    <source>
        <dbReference type="PROSITE-ProRule" id="PRU00546"/>
    </source>
</evidence>
<keyword evidence="6 14" id="KW-0677">Repeat</keyword>
<feature type="binding site" evidence="14">
    <location>
        <position position="199"/>
    </location>
    <ligand>
        <name>Zn(2+)</name>
        <dbReference type="ChEBI" id="CHEBI:29105"/>
        <label>1</label>
    </ligand>
</feature>
<keyword evidence="19" id="KW-1185">Reference proteome</keyword>
<dbReference type="InterPro" id="IPR002939">
    <property type="entry name" value="DnaJ_C"/>
</dbReference>
<dbReference type="CDD" id="cd06257">
    <property type="entry name" value="DnaJ"/>
    <property type="match status" value="1"/>
</dbReference>
<dbReference type="FunFam" id="1.10.287.110:FF:000034">
    <property type="entry name" value="Chaperone protein DnaJ"/>
    <property type="match status" value="1"/>
</dbReference>
<dbReference type="InterPro" id="IPR012724">
    <property type="entry name" value="DnaJ"/>
</dbReference>
<comment type="function">
    <text evidence="11 14">Participates actively in the response to hyperosmotic and heat shock by preventing the aggregation of stress-denatured proteins and by disaggregating proteins, also in an autonomous, DnaK-independent fashion. Unfolded proteins bind initially to DnaJ; upon interaction with the DnaJ-bound protein, DnaK hydrolyzes its bound ATP, resulting in the formation of a stable complex. GrpE releases ADP from DnaK; ATP binding to DnaK triggers the release of the substrate protein, thus completing the reaction cycle. Several rounds of ATP-dependent interactions between DnaJ, DnaK and GrpE are required for fully efficient folding. Also involved, together with DnaK and GrpE, in the DNA replication of plasmids through activation of initiation proteins.</text>
</comment>
<dbReference type="Pfam" id="PF01556">
    <property type="entry name" value="DnaJ_C"/>
    <property type="match status" value="1"/>
</dbReference>
<sequence length="377" mass="40521">MSKRDFYEVLGVARDASDRDIKKAYKRLAMKYHPDRNPGDEAAEAAFKEVKEAYEILTDEQKRAAYDQFGHAGVDPNRGAGGFGGGGGADFGDIFGDVFGDIFGGRRGGRQQARGGSDLRYNLELSLEEAVKGCKKELKIPSLSSCDSCGGTGSKSKTGVSSCGTCHGTGQVQIRQGFFAVAQTCPTCGGRGKVIKDPCNKCHGQGRVETTKTLSVTIPAGVDNGDRIRLAGEGEAGEMGAPAGDLYVQVHIKEHPIFVRDGNNLYCEVPISFANAALGGEIEVPTLDGRVSLKVPSETQTGRMFRLRGKGVKSVRSHAVGDLICKVIVETPVNLTERQKELLREFEETCAVSAKRHKPKAEGFFDGVKKFFDDLTS</sequence>
<dbReference type="InterPro" id="IPR036869">
    <property type="entry name" value="J_dom_sf"/>
</dbReference>
<evidence type="ECO:0000256" key="9">
    <source>
        <dbReference type="ARBA" id="ARBA00023016"/>
    </source>
</evidence>
<evidence type="ECO:0000313" key="18">
    <source>
        <dbReference type="EMBL" id="SHH73018.1"/>
    </source>
</evidence>
<name>A0A1M5VCY9_9GAMM</name>
<feature type="binding site" evidence="14">
    <location>
        <position position="188"/>
    </location>
    <ligand>
        <name>Zn(2+)</name>
        <dbReference type="ChEBI" id="CHEBI:29105"/>
        <label>2</label>
    </ligand>
</feature>
<keyword evidence="5 14" id="KW-0479">Metal-binding</keyword>
<proteinExistence type="inferred from homology"/>
<evidence type="ECO:0000256" key="4">
    <source>
        <dbReference type="ARBA" id="ARBA00022705"/>
    </source>
</evidence>
<dbReference type="PROSITE" id="PS00636">
    <property type="entry name" value="DNAJ_1"/>
    <property type="match status" value="1"/>
</dbReference>
<evidence type="ECO:0000259" key="17">
    <source>
        <dbReference type="PROSITE" id="PS51188"/>
    </source>
</evidence>
<dbReference type="HAMAP" id="MF_01152">
    <property type="entry name" value="DnaJ"/>
    <property type="match status" value="1"/>
</dbReference>